<dbReference type="InterPro" id="IPR000700">
    <property type="entry name" value="PAS-assoc_C"/>
</dbReference>
<feature type="region of interest" description="Disordered" evidence="7">
    <location>
        <begin position="463"/>
        <end position="491"/>
    </location>
</feature>
<dbReference type="Gene3D" id="3.30.565.10">
    <property type="entry name" value="Histidine kinase-like ATPase, C-terminal domain"/>
    <property type="match status" value="1"/>
</dbReference>
<feature type="domain" description="PAC" evidence="10">
    <location>
        <begin position="215"/>
        <end position="267"/>
    </location>
</feature>
<evidence type="ECO:0000256" key="6">
    <source>
        <dbReference type="ARBA" id="ARBA00023012"/>
    </source>
</evidence>
<dbReference type="CDD" id="cd00082">
    <property type="entry name" value="HisKA"/>
    <property type="match status" value="1"/>
</dbReference>
<dbReference type="PANTHER" id="PTHR43047">
    <property type="entry name" value="TWO-COMPONENT HISTIDINE PROTEIN KINASE"/>
    <property type="match status" value="1"/>
</dbReference>
<dbReference type="NCBIfam" id="TIGR00229">
    <property type="entry name" value="sensory_box"/>
    <property type="match status" value="1"/>
</dbReference>
<dbReference type="InterPro" id="IPR000014">
    <property type="entry name" value="PAS"/>
</dbReference>
<evidence type="ECO:0000256" key="3">
    <source>
        <dbReference type="ARBA" id="ARBA00022553"/>
    </source>
</evidence>
<feature type="domain" description="PAS" evidence="9">
    <location>
        <begin position="143"/>
        <end position="213"/>
    </location>
</feature>
<evidence type="ECO:0000256" key="4">
    <source>
        <dbReference type="ARBA" id="ARBA00022679"/>
    </source>
</evidence>
<evidence type="ECO:0000259" key="9">
    <source>
        <dbReference type="PROSITE" id="PS50112"/>
    </source>
</evidence>
<evidence type="ECO:0000256" key="1">
    <source>
        <dbReference type="ARBA" id="ARBA00000085"/>
    </source>
</evidence>
<dbReference type="CDD" id="cd00130">
    <property type="entry name" value="PAS"/>
    <property type="match status" value="1"/>
</dbReference>
<comment type="catalytic activity">
    <reaction evidence="1">
        <text>ATP + protein L-histidine = ADP + protein N-phospho-L-histidine.</text>
        <dbReference type="EC" id="2.7.13.3"/>
    </reaction>
</comment>
<dbReference type="InterPro" id="IPR035965">
    <property type="entry name" value="PAS-like_dom_sf"/>
</dbReference>
<dbReference type="InterPro" id="IPR013655">
    <property type="entry name" value="PAS_fold_3"/>
</dbReference>
<dbReference type="SMART" id="SM00091">
    <property type="entry name" value="PAS"/>
    <property type="match status" value="1"/>
</dbReference>
<dbReference type="PROSITE" id="PS50109">
    <property type="entry name" value="HIS_KIN"/>
    <property type="match status" value="1"/>
</dbReference>
<dbReference type="Gene3D" id="1.10.287.130">
    <property type="match status" value="1"/>
</dbReference>
<dbReference type="Proteomes" id="UP001150924">
    <property type="component" value="Unassembled WGS sequence"/>
</dbReference>
<dbReference type="GO" id="GO:0005886">
    <property type="term" value="C:plasma membrane"/>
    <property type="evidence" value="ECO:0007669"/>
    <property type="project" value="TreeGrafter"/>
</dbReference>
<evidence type="ECO:0000256" key="5">
    <source>
        <dbReference type="ARBA" id="ARBA00022777"/>
    </source>
</evidence>
<dbReference type="PROSITE" id="PS50113">
    <property type="entry name" value="PAC"/>
    <property type="match status" value="1"/>
</dbReference>
<dbReference type="EMBL" id="JAPNKE010000002">
    <property type="protein sequence ID" value="MCY1008702.1"/>
    <property type="molecule type" value="Genomic_DNA"/>
</dbReference>
<evidence type="ECO:0000256" key="2">
    <source>
        <dbReference type="ARBA" id="ARBA00012438"/>
    </source>
</evidence>
<dbReference type="SMART" id="SM00388">
    <property type="entry name" value="HisKA"/>
    <property type="match status" value="1"/>
</dbReference>
<dbReference type="Pfam" id="PF13426">
    <property type="entry name" value="PAS_9"/>
    <property type="match status" value="1"/>
</dbReference>
<dbReference type="SMART" id="SM00086">
    <property type="entry name" value="PAC"/>
    <property type="match status" value="2"/>
</dbReference>
<dbReference type="SUPFAM" id="SSF47384">
    <property type="entry name" value="Homodimeric domain of signal transducing histidine kinase"/>
    <property type="match status" value="1"/>
</dbReference>
<dbReference type="AlphaFoldDB" id="A0A9X3ER15"/>
<dbReference type="InterPro" id="IPR036097">
    <property type="entry name" value="HisK_dim/P_sf"/>
</dbReference>
<feature type="compositionally biased region" description="Low complexity" evidence="7">
    <location>
        <begin position="471"/>
        <end position="491"/>
    </location>
</feature>
<dbReference type="PROSITE" id="PS50112">
    <property type="entry name" value="PAS"/>
    <property type="match status" value="1"/>
</dbReference>
<dbReference type="SUPFAM" id="SSF55874">
    <property type="entry name" value="ATPase domain of HSP90 chaperone/DNA topoisomerase II/histidine kinase"/>
    <property type="match status" value="1"/>
</dbReference>
<dbReference type="SUPFAM" id="SSF55785">
    <property type="entry name" value="PYP-like sensor domain (PAS domain)"/>
    <property type="match status" value="2"/>
</dbReference>
<dbReference type="EC" id="2.7.13.3" evidence="2"/>
<evidence type="ECO:0000313" key="11">
    <source>
        <dbReference type="EMBL" id="MCY1008702.1"/>
    </source>
</evidence>
<name>A0A9X3ER15_9BACT</name>
<dbReference type="GO" id="GO:0000155">
    <property type="term" value="F:phosphorelay sensor kinase activity"/>
    <property type="evidence" value="ECO:0007669"/>
    <property type="project" value="InterPro"/>
</dbReference>
<keyword evidence="5" id="KW-0418">Kinase</keyword>
<accession>A0A9X3ER15</accession>
<evidence type="ECO:0000313" key="12">
    <source>
        <dbReference type="Proteomes" id="UP001150924"/>
    </source>
</evidence>
<dbReference type="Gene3D" id="3.30.450.20">
    <property type="entry name" value="PAS domain"/>
    <property type="match status" value="2"/>
</dbReference>
<dbReference type="InterPro" id="IPR001610">
    <property type="entry name" value="PAC"/>
</dbReference>
<proteinExistence type="predicted"/>
<comment type="caution">
    <text evidence="11">The sequence shown here is derived from an EMBL/GenBank/DDBJ whole genome shotgun (WGS) entry which is preliminary data.</text>
</comment>
<evidence type="ECO:0000256" key="7">
    <source>
        <dbReference type="SAM" id="MobiDB-lite"/>
    </source>
</evidence>
<keyword evidence="6" id="KW-0902">Two-component regulatory system</keyword>
<keyword evidence="4" id="KW-0808">Transferase</keyword>
<keyword evidence="12" id="KW-1185">Reference proteome</keyword>
<dbReference type="FunFam" id="1.10.287.130:FF:000001">
    <property type="entry name" value="Two-component sensor histidine kinase"/>
    <property type="match status" value="1"/>
</dbReference>
<sequence length="566" mass="62612">MTPRSGAPGQFGSTHVGFGGPDAAALWNAAELLLARVRLAPQLQIEELAGAVRELSGREPAELFADPAGLRGLVHGDDLERYDDAIAGASPCTSMFRWQSPQAPVRWTEHTIVPWLDEHARRVGFLCLVRAVRSASSVELKRDDSYFHTLLQTINDGILVNDPDGAIDFVNSRLAAMLATTPEAMIGRRIFDYMDDDSAAAARSNLKRRRQGSEDQFDFRFRREDGADFWAIVSAKPLFGPHGEHRGSLVAITDITARRRVEEDLRRARDELEARVAERTEQLTLEVQERRRAETLALEASRTKSIFLANMSHELRTPLNAIIGYTELLTEERDAEDELQRDLGRIHGAATHLLELINNILDLSKIEAAKMEVVRERCVIGPLLDDLQSTVLPAAVKNGNHIQILCSDPQRTIVVDRTKVKQILLNLLGNAVKFTRRGWIELRVGFEREDDVDFMVAVVSDTGPGSRRTRSAACSAPSSRPTARSPASSAAPASAWRSAASCVTCSAATSRSRARRARARPSPCACRCCRCDGLPTLRECGHPDCECRQRARVRATSTTRSIRGRL</sequence>
<protein>
    <recommendedName>
        <fullName evidence="2">histidine kinase</fullName>
        <ecNumber evidence="2">2.7.13.3</ecNumber>
    </recommendedName>
</protein>
<dbReference type="InterPro" id="IPR003661">
    <property type="entry name" value="HisK_dim/P_dom"/>
</dbReference>
<evidence type="ECO:0000259" key="8">
    <source>
        <dbReference type="PROSITE" id="PS50109"/>
    </source>
</evidence>
<dbReference type="Pfam" id="PF00512">
    <property type="entry name" value="HisKA"/>
    <property type="match status" value="1"/>
</dbReference>
<organism evidence="11 12">
    <name type="scientific">Nannocystis pusilla</name>
    <dbReference type="NCBI Taxonomy" id="889268"/>
    <lineage>
        <taxon>Bacteria</taxon>
        <taxon>Pseudomonadati</taxon>
        <taxon>Myxococcota</taxon>
        <taxon>Polyangia</taxon>
        <taxon>Nannocystales</taxon>
        <taxon>Nannocystaceae</taxon>
        <taxon>Nannocystis</taxon>
    </lineage>
</organism>
<keyword evidence="3" id="KW-0597">Phosphoprotein</keyword>
<feature type="domain" description="Histidine kinase" evidence="8">
    <location>
        <begin position="310"/>
        <end position="465"/>
    </location>
</feature>
<dbReference type="GO" id="GO:0009927">
    <property type="term" value="F:histidine phosphotransfer kinase activity"/>
    <property type="evidence" value="ECO:0007669"/>
    <property type="project" value="TreeGrafter"/>
</dbReference>
<dbReference type="PANTHER" id="PTHR43047:SF63">
    <property type="entry name" value="HISTIDINE KINASE"/>
    <property type="match status" value="1"/>
</dbReference>
<dbReference type="InterPro" id="IPR036890">
    <property type="entry name" value="HATPase_C_sf"/>
</dbReference>
<reference evidence="11" key="1">
    <citation type="submission" date="2022-11" db="EMBL/GenBank/DDBJ databases">
        <title>Minimal conservation of predation-associated metabolite biosynthetic gene clusters underscores biosynthetic potential of Myxococcota including descriptions for ten novel species: Archangium lansinium sp. nov., Myxococcus landrumus sp. nov., Nannocystis bai.</title>
        <authorList>
            <person name="Ahearne A."/>
            <person name="Stevens C."/>
            <person name="Phillips K."/>
        </authorList>
    </citation>
    <scope>NUCLEOTIDE SEQUENCE</scope>
    <source>
        <strain evidence="11">Na p29</strain>
    </source>
</reference>
<dbReference type="InterPro" id="IPR005467">
    <property type="entry name" value="His_kinase_dom"/>
</dbReference>
<gene>
    <name evidence="11" type="ORF">OV079_24705</name>
</gene>
<evidence type="ECO:0000259" key="10">
    <source>
        <dbReference type="PROSITE" id="PS50113"/>
    </source>
</evidence>
<dbReference type="Pfam" id="PF08447">
    <property type="entry name" value="PAS_3"/>
    <property type="match status" value="1"/>
</dbReference>